<comment type="caution">
    <text evidence="1">The sequence shown here is derived from an EMBL/GenBank/DDBJ whole genome shotgun (WGS) entry which is preliminary data.</text>
</comment>
<protein>
    <submittedName>
        <fullName evidence="1">SPFH domain-containing protein</fullName>
    </submittedName>
</protein>
<evidence type="ECO:0000313" key="1">
    <source>
        <dbReference type="EMBL" id="MFC1413042.1"/>
    </source>
</evidence>
<dbReference type="EMBL" id="JBHEZX010000014">
    <property type="protein sequence ID" value="MFC1413042.1"/>
    <property type="molecule type" value="Genomic_DNA"/>
</dbReference>
<dbReference type="Pfam" id="PF01145">
    <property type="entry name" value="Band_7"/>
    <property type="match status" value="1"/>
</dbReference>
<sequence>MDQRSKPAGASPVPRRPAVGSAGGAADSAFAGVAHGTAVRRPPRADAELRERPARLVLPGWTGLLTLAAAVAGAVLVQLRRGTLPHAWPLLGGCAVVGIAALLGLMANPVGTARVLSRWGGYRGTVRRTGLVWVNPLLKRHAVDVRVRHWRSEPIRATDREGSPIQAEVLLVWAVRDTARARFAVQDHRGYLAAATEAALRRVTSTLPCDSFASPGPCLRDGQWLDGELTRLLIAETAPVGIAVYSAQAVALDYTGEFGRALRRRRLAELDAGTREVIVGDALETAAQAVSRLERTHGAAFDGEARAGLVRDLVTAFLTLPAVTTPAEVPPPQGVPQPQSGSQPQGGSHPQTQTVPAAKTPATATLNGAREV</sequence>
<accession>A0ABV6VH46</accession>
<dbReference type="PANTHER" id="PTHR43446:SF1">
    <property type="entry name" value="BAND 7 DOMAIN-CONTAINING PROTEIN"/>
    <property type="match status" value="1"/>
</dbReference>
<reference evidence="1 2" key="1">
    <citation type="submission" date="2024-09" db="EMBL/GenBank/DDBJ databases">
        <authorList>
            <person name="Lee S.D."/>
        </authorList>
    </citation>
    <scope>NUCLEOTIDE SEQUENCE [LARGE SCALE GENOMIC DNA]</scope>
    <source>
        <strain evidence="1 2">N1-1</strain>
    </source>
</reference>
<dbReference type="Proteomes" id="UP001592582">
    <property type="component" value="Unassembled WGS sequence"/>
</dbReference>
<dbReference type="PANTHER" id="PTHR43446">
    <property type="entry name" value="MEMBRANE PROTEIN-RELATED"/>
    <property type="match status" value="1"/>
</dbReference>
<proteinExistence type="predicted"/>
<keyword evidence="2" id="KW-1185">Reference proteome</keyword>
<evidence type="ECO:0000313" key="2">
    <source>
        <dbReference type="Proteomes" id="UP001592582"/>
    </source>
</evidence>
<dbReference type="InterPro" id="IPR036013">
    <property type="entry name" value="Band_7/SPFH_dom_sf"/>
</dbReference>
<name>A0ABV6VH46_9ACTN</name>
<dbReference type="Gene3D" id="3.30.479.30">
    <property type="entry name" value="Band 7 domain"/>
    <property type="match status" value="1"/>
</dbReference>
<dbReference type="SMART" id="SM00244">
    <property type="entry name" value="PHB"/>
    <property type="match status" value="1"/>
</dbReference>
<dbReference type="InterPro" id="IPR001107">
    <property type="entry name" value="Band_7"/>
</dbReference>
<gene>
    <name evidence="1" type="ORF">ACEZDG_27625</name>
</gene>
<organism evidence="1 2">
    <name type="scientific">Streptacidiphilus alkalitolerans</name>
    <dbReference type="NCBI Taxonomy" id="3342712"/>
    <lineage>
        <taxon>Bacteria</taxon>
        <taxon>Bacillati</taxon>
        <taxon>Actinomycetota</taxon>
        <taxon>Actinomycetes</taxon>
        <taxon>Kitasatosporales</taxon>
        <taxon>Streptomycetaceae</taxon>
        <taxon>Streptacidiphilus</taxon>
    </lineage>
</organism>
<dbReference type="SUPFAM" id="SSF117892">
    <property type="entry name" value="Band 7/SPFH domain"/>
    <property type="match status" value="1"/>
</dbReference>